<sequence>MITVSDEKTDDKSTNALTQTISCIDIQRYSSLEKAIRVTAYVMRFIQNITNSKDKRSIGFISVEERCKALKVLIMTVQQETFKDEIESLNSSSQKKVPLHEDASVKMFDYLIEENELRKEFERFGLTEQDITFVKEQIAGPVKKNKNEKLLQGVTEEWPYQGREEKKGFLYEWNGEEPFGLYDRTRTKKRGKTVAVTGTTGVASLNIGGITVHSWSGIADGHFSNDKLLQKLTIDEHFQKYKLNIRQTDVLILDEISMLSAKMFNQIEFICRKIRDSDLYFGGIQIIGSGDFFQLPPVPDLLNQDPGEFCFKSDVFKNVFRHKIVLDKVMRQDEPDFVKAIHDISRGELPTDTHNLLKRLQRPLPPGNDPIRLFARNFDREVYNASRLLDLEGDLKAFHSLDEGDPTKLRKMSVGQSLHLKINCPVMLVKNLSKNLVNGLQGTVQEINTDNNTVTVNFNGLITDIKREMFTVYSSIENKVVASRLQIPLVLSYGATIHKAQGLTLDRVEVDSSNIFKAGQLGVSVGRVRKKKGLRLIDFHTRNVIKPEKSLFEFYELNSVQFLSDLECCNISYSFATEFNLEFEENVLSESELSEFTNEEIDEIEKMVHVTENVGDPIDSVASEDEIHNLQVNLNDCPISLDDIRSCLPDRLVTDEQVSINERLNLLLEKNKLQLNLFLTTIFENISDIYEQVFGSESTEKKTVSKSWTNYFSKLYKFSHSNEYISLIENCCNRKAESDDFTVFSRIFDFVSHFIIENKTSNVKDSTELPHQQSAYSNDDAGLGKLRYIAGRCIAKSKYHYTTIGKNNMYEKNKQSCVTDCFLKVQILDYITTTYAELLESSSYKESLEETKRKQNLTQGLTDIKDDVLDFFVDIDRNRINYQNEKMFHKHGSNIFNFVHEKLLSSKTLFTNFQKLLQNFDLTATFYSKCGPTYKNLEQAQVVLENLEQAQVVENLEQAQVVENLEQAQVVENIEHVPVVEDRKQSAAKKEVREKESHTLLKEG</sequence>
<keyword evidence="2 9" id="KW-0227">DNA damage</keyword>
<comment type="similarity">
    <text evidence="9">Belongs to the helicase family.</text>
</comment>
<feature type="domain" description="DNA helicase Pif1-like 2B" evidence="12">
    <location>
        <begin position="415"/>
        <end position="445"/>
    </location>
</feature>
<accession>A0A8S3UF76</accession>
<evidence type="ECO:0000259" key="12">
    <source>
        <dbReference type="Pfam" id="PF21530"/>
    </source>
</evidence>
<dbReference type="InterPro" id="IPR049163">
    <property type="entry name" value="Pif1-like_2B_dom"/>
</dbReference>
<dbReference type="EMBL" id="CAJPWZ010002578">
    <property type="protein sequence ID" value="CAG2240918.1"/>
    <property type="molecule type" value="Genomic_DNA"/>
</dbReference>
<dbReference type="InterPro" id="IPR010285">
    <property type="entry name" value="DNA_helicase_pif1-like_DEAD"/>
</dbReference>
<name>A0A8S3UF76_MYTED</name>
<evidence type="ECO:0000259" key="11">
    <source>
        <dbReference type="Pfam" id="PF05970"/>
    </source>
</evidence>
<dbReference type="GO" id="GO:0005524">
    <property type="term" value="F:ATP binding"/>
    <property type="evidence" value="ECO:0007669"/>
    <property type="project" value="UniProtKB-KW"/>
</dbReference>
<evidence type="ECO:0000256" key="10">
    <source>
        <dbReference type="SAM" id="MobiDB-lite"/>
    </source>
</evidence>
<dbReference type="GO" id="GO:0000723">
    <property type="term" value="P:telomere maintenance"/>
    <property type="evidence" value="ECO:0007669"/>
    <property type="project" value="InterPro"/>
</dbReference>
<keyword evidence="9" id="KW-0233">DNA recombination</keyword>
<keyword evidence="1 9" id="KW-0547">Nucleotide-binding</keyword>
<evidence type="ECO:0000256" key="8">
    <source>
        <dbReference type="ARBA" id="ARBA00023235"/>
    </source>
</evidence>
<dbReference type="AlphaFoldDB" id="A0A8S3UF76"/>
<dbReference type="GO" id="GO:0006281">
    <property type="term" value="P:DNA repair"/>
    <property type="evidence" value="ECO:0007669"/>
    <property type="project" value="UniProtKB-KW"/>
</dbReference>
<evidence type="ECO:0000256" key="4">
    <source>
        <dbReference type="ARBA" id="ARBA00022806"/>
    </source>
</evidence>
<evidence type="ECO:0000256" key="6">
    <source>
        <dbReference type="ARBA" id="ARBA00023125"/>
    </source>
</evidence>
<keyword evidence="3 9" id="KW-0378">Hydrolase</keyword>
<dbReference type="InterPro" id="IPR051055">
    <property type="entry name" value="PIF1_helicase"/>
</dbReference>
<dbReference type="Gene3D" id="1.10.3210.10">
    <property type="entry name" value="Hypothetical protein af1432"/>
    <property type="match status" value="1"/>
</dbReference>
<dbReference type="OrthoDB" id="6112415at2759"/>
<evidence type="ECO:0000313" key="13">
    <source>
        <dbReference type="EMBL" id="CAG2240918.1"/>
    </source>
</evidence>
<dbReference type="PANTHER" id="PTHR47642:SF5">
    <property type="entry name" value="ATP-DEPENDENT DNA HELICASE"/>
    <property type="match status" value="1"/>
</dbReference>
<keyword evidence="6" id="KW-0238">DNA-binding</keyword>
<dbReference type="Gene3D" id="3.40.50.300">
    <property type="entry name" value="P-loop containing nucleotide triphosphate hydrolases"/>
    <property type="match status" value="1"/>
</dbReference>
<comment type="caution">
    <text evidence="13">The sequence shown here is derived from an EMBL/GenBank/DDBJ whole genome shotgun (WGS) entry which is preliminary data.</text>
</comment>
<keyword evidence="5 9" id="KW-0067">ATP-binding</keyword>
<comment type="catalytic activity">
    <reaction evidence="9">
        <text>ATP + H2O = ADP + phosphate + H(+)</text>
        <dbReference type="Rhea" id="RHEA:13065"/>
        <dbReference type="ChEBI" id="CHEBI:15377"/>
        <dbReference type="ChEBI" id="CHEBI:15378"/>
        <dbReference type="ChEBI" id="CHEBI:30616"/>
        <dbReference type="ChEBI" id="CHEBI:43474"/>
        <dbReference type="ChEBI" id="CHEBI:456216"/>
        <dbReference type="EC" id="5.6.2.3"/>
    </reaction>
</comment>
<keyword evidence="4 9" id="KW-0347">Helicase</keyword>
<dbReference type="GO" id="GO:0043139">
    <property type="term" value="F:5'-3' DNA helicase activity"/>
    <property type="evidence" value="ECO:0007669"/>
    <property type="project" value="UniProtKB-EC"/>
</dbReference>
<protein>
    <recommendedName>
        <fullName evidence="9">ATP-dependent DNA helicase</fullName>
        <ecNumber evidence="9">5.6.2.3</ecNumber>
    </recommendedName>
</protein>
<evidence type="ECO:0000256" key="2">
    <source>
        <dbReference type="ARBA" id="ARBA00022763"/>
    </source>
</evidence>
<evidence type="ECO:0000256" key="7">
    <source>
        <dbReference type="ARBA" id="ARBA00023204"/>
    </source>
</evidence>
<keyword evidence="14" id="KW-1185">Reference proteome</keyword>
<dbReference type="Pfam" id="PF21530">
    <property type="entry name" value="Pif1_2B_dom"/>
    <property type="match status" value="1"/>
</dbReference>
<dbReference type="Proteomes" id="UP000683360">
    <property type="component" value="Unassembled WGS sequence"/>
</dbReference>
<feature type="domain" description="DNA helicase Pif1-like DEAD-box helicase" evidence="11">
    <location>
        <begin position="187"/>
        <end position="345"/>
    </location>
</feature>
<dbReference type="EC" id="5.6.2.3" evidence="9"/>
<gene>
    <name evidence="13" type="ORF">MEDL_53232</name>
</gene>
<evidence type="ECO:0000313" key="14">
    <source>
        <dbReference type="Proteomes" id="UP000683360"/>
    </source>
</evidence>
<evidence type="ECO:0000256" key="1">
    <source>
        <dbReference type="ARBA" id="ARBA00022741"/>
    </source>
</evidence>
<evidence type="ECO:0000256" key="5">
    <source>
        <dbReference type="ARBA" id="ARBA00022840"/>
    </source>
</evidence>
<dbReference type="InterPro" id="IPR027417">
    <property type="entry name" value="P-loop_NTPase"/>
</dbReference>
<proteinExistence type="inferred from homology"/>
<reference evidence="13" key="1">
    <citation type="submission" date="2021-03" db="EMBL/GenBank/DDBJ databases">
        <authorList>
            <person name="Bekaert M."/>
        </authorList>
    </citation>
    <scope>NUCLEOTIDE SEQUENCE</scope>
</reference>
<evidence type="ECO:0000256" key="9">
    <source>
        <dbReference type="RuleBase" id="RU363044"/>
    </source>
</evidence>
<keyword evidence="7 9" id="KW-0234">DNA repair</keyword>
<feature type="region of interest" description="Disordered" evidence="10">
    <location>
        <begin position="985"/>
        <end position="1004"/>
    </location>
</feature>
<keyword evidence="8" id="KW-0413">Isomerase</keyword>
<dbReference type="Pfam" id="PF05970">
    <property type="entry name" value="PIF1"/>
    <property type="match status" value="1"/>
</dbReference>
<comment type="cofactor">
    <cofactor evidence="9">
        <name>Mg(2+)</name>
        <dbReference type="ChEBI" id="CHEBI:18420"/>
    </cofactor>
</comment>
<dbReference type="GO" id="GO:0006310">
    <property type="term" value="P:DNA recombination"/>
    <property type="evidence" value="ECO:0007669"/>
    <property type="project" value="UniProtKB-KW"/>
</dbReference>
<evidence type="ECO:0000256" key="3">
    <source>
        <dbReference type="ARBA" id="ARBA00022801"/>
    </source>
</evidence>
<dbReference type="PANTHER" id="PTHR47642">
    <property type="entry name" value="ATP-DEPENDENT DNA HELICASE"/>
    <property type="match status" value="1"/>
</dbReference>
<dbReference type="CDD" id="cd18809">
    <property type="entry name" value="SF1_C_RecD"/>
    <property type="match status" value="1"/>
</dbReference>
<dbReference type="GO" id="GO:0016787">
    <property type="term" value="F:hydrolase activity"/>
    <property type="evidence" value="ECO:0007669"/>
    <property type="project" value="UniProtKB-KW"/>
</dbReference>
<dbReference type="SUPFAM" id="SSF52540">
    <property type="entry name" value="P-loop containing nucleoside triphosphate hydrolases"/>
    <property type="match status" value="2"/>
</dbReference>
<organism evidence="13 14">
    <name type="scientific">Mytilus edulis</name>
    <name type="common">Blue mussel</name>
    <dbReference type="NCBI Taxonomy" id="6550"/>
    <lineage>
        <taxon>Eukaryota</taxon>
        <taxon>Metazoa</taxon>
        <taxon>Spiralia</taxon>
        <taxon>Lophotrochozoa</taxon>
        <taxon>Mollusca</taxon>
        <taxon>Bivalvia</taxon>
        <taxon>Autobranchia</taxon>
        <taxon>Pteriomorphia</taxon>
        <taxon>Mytilida</taxon>
        <taxon>Mytiloidea</taxon>
        <taxon>Mytilidae</taxon>
        <taxon>Mytilinae</taxon>
        <taxon>Mytilus</taxon>
    </lineage>
</organism>